<dbReference type="KEGG" id="naer:MJ1_0379"/>
<dbReference type="RefSeq" id="WP_258393568.1">
    <property type="nucleotide sequence ID" value="NZ_AP019769.1"/>
</dbReference>
<reference evidence="2" key="1">
    <citation type="journal article" date="2022" name="Int. J. Syst. Evol. Microbiol.">
        <title>Nanobdella aerobiophila gen. nov., sp. nov., a thermoacidophilic, obligate ectosymbiotic archaeon, and proposal of Nanobdellaceae fam. nov., Nanobdellales ord. nov. and Nanobdellia class. nov.</title>
        <authorList>
            <person name="Kato S."/>
            <person name="Ogasawara A."/>
            <person name="Itoh T."/>
            <person name="Sakai H.D."/>
            <person name="Shimizu M."/>
            <person name="Yuki M."/>
            <person name="Kaneko M."/>
            <person name="Takashina T."/>
            <person name="Ohkuma M."/>
        </authorList>
    </citation>
    <scope>NUCLEOTIDE SEQUENCE [LARGE SCALE GENOMIC DNA]</scope>
    <source>
        <strain evidence="2">MJ1</strain>
    </source>
</reference>
<sequence>MSETDLNEILRGLNKFNTSGIDRIIEENKKGDGDLRQFIFISRDFAESAIYFIRRELKIKDNIKEINIYNPCLREYIPRIYNKGEMTISITDQECRDLLHSWYFLSKYLKGKDISISDLYGTKFKPPLHSEIVNRFLQIALPRHYKATGSNITLLDDIVSGMPLFSMVFWSEFFPHLYFYMDIVGHYGWNYITNLKEGFKKGDFKRLRDEFEITNRFENDYNILSAAYYVDSQLKIYSYIKELNELNKELKGDDYKKSPLYNLIRADVTKIIASISAEYFVLSDYRYNLELLSKRLLANENKSEIKLSELIELEILKKIKEDFYVQLMKQYLPK</sequence>
<dbReference type="AlphaFoldDB" id="A0A915WRF4"/>
<dbReference type="GeneID" id="74568326"/>
<accession>A0A915WRF4</accession>
<name>A0A915WRF4_9ARCH</name>
<proteinExistence type="predicted"/>
<evidence type="ECO:0000313" key="2">
    <source>
        <dbReference type="Proteomes" id="UP001055553"/>
    </source>
</evidence>
<protein>
    <submittedName>
        <fullName evidence="1">Transcriptional regulator protein</fullName>
    </submittedName>
</protein>
<gene>
    <name evidence="1" type="ORF">MJ1_0379</name>
</gene>
<keyword evidence="2" id="KW-1185">Reference proteome</keyword>
<dbReference type="EMBL" id="AP019769">
    <property type="protein sequence ID" value="BBL45543.1"/>
    <property type="molecule type" value="Genomic_DNA"/>
</dbReference>
<dbReference type="Proteomes" id="UP001055553">
    <property type="component" value="Chromosome"/>
</dbReference>
<organism evidence="1 2">
    <name type="scientific">Nanobdella aerobiophila</name>
    <dbReference type="NCBI Taxonomy" id="2586965"/>
    <lineage>
        <taxon>Archaea</taxon>
        <taxon>Nanobdellota</taxon>
        <taxon>Nanobdellia</taxon>
        <taxon>Nanobdellales</taxon>
        <taxon>Nanobdellaceae</taxon>
        <taxon>Nanobdella</taxon>
    </lineage>
</organism>
<evidence type="ECO:0000313" key="1">
    <source>
        <dbReference type="EMBL" id="BBL45543.1"/>
    </source>
</evidence>